<gene>
    <name evidence="2" type="ORF">C6P46_005594</name>
</gene>
<proteinExistence type="predicted"/>
<organism evidence="2 3">
    <name type="scientific">Rhodotorula mucilaginosa</name>
    <name type="common">Yeast</name>
    <name type="synonym">Rhodotorula rubra</name>
    <dbReference type="NCBI Taxonomy" id="5537"/>
    <lineage>
        <taxon>Eukaryota</taxon>
        <taxon>Fungi</taxon>
        <taxon>Dikarya</taxon>
        <taxon>Basidiomycota</taxon>
        <taxon>Pucciniomycotina</taxon>
        <taxon>Microbotryomycetes</taxon>
        <taxon>Sporidiobolales</taxon>
        <taxon>Sporidiobolaceae</taxon>
        <taxon>Rhodotorula</taxon>
    </lineage>
</organism>
<dbReference type="PANTHER" id="PTHR28181">
    <property type="entry name" value="UPF0655 PROTEIN YCR015C"/>
    <property type="match status" value="1"/>
</dbReference>
<dbReference type="InterPro" id="IPR036412">
    <property type="entry name" value="HAD-like_sf"/>
</dbReference>
<evidence type="ECO:0000313" key="3">
    <source>
        <dbReference type="Proteomes" id="UP000777482"/>
    </source>
</evidence>
<dbReference type="Pfam" id="PF12710">
    <property type="entry name" value="HAD"/>
    <property type="match status" value="1"/>
</dbReference>
<dbReference type="PANTHER" id="PTHR28181:SF2">
    <property type="entry name" value="PHOSPHORIC MONOESTER HYDROLASE"/>
    <property type="match status" value="1"/>
</dbReference>
<dbReference type="NCBIfam" id="TIGR01488">
    <property type="entry name" value="HAD-SF-IB"/>
    <property type="match status" value="1"/>
</dbReference>
<accession>A0A9P6VXS1</accession>
<keyword evidence="3" id="KW-1185">Reference proteome</keyword>
<dbReference type="GO" id="GO:0016791">
    <property type="term" value="F:phosphatase activity"/>
    <property type="evidence" value="ECO:0007669"/>
    <property type="project" value="InterPro"/>
</dbReference>
<keyword evidence="1" id="KW-0378">Hydrolase</keyword>
<evidence type="ECO:0000256" key="1">
    <source>
        <dbReference type="ARBA" id="ARBA00022801"/>
    </source>
</evidence>
<dbReference type="AlphaFoldDB" id="A0A9P6VXS1"/>
<evidence type="ECO:0000313" key="2">
    <source>
        <dbReference type="EMBL" id="KAG0658848.1"/>
    </source>
</evidence>
<comment type="caution">
    <text evidence="2">The sequence shown here is derived from an EMBL/GenBank/DDBJ whole genome shotgun (WGS) entry which is preliminary data.</text>
</comment>
<sequence>MTTQLLPHADARFILMSDFDGTITERDSNDTATDDLGFGVDRRRELNVDILNHNKTFRDAFAEMLESVSKNGHSFEDVRQYLVKHITLDAGFKTCYKWCEAHDVPVVIVSSGMKPIIEAIFANLVGEQDAAKIDIIANDVDISDNGSWKIKFRHPESGFGHDKSRATAPYRDLAHRPTIFFCGDGVSDLSAAKAADLLFVKVIPGYIRQQFVSHTNDLSVHCDRENIPYIPFETFDKVQEVIARIVDGKSTVQDELAQHKK</sequence>
<dbReference type="OrthoDB" id="10014216at2759"/>
<dbReference type="EMBL" id="PUHQ01000061">
    <property type="protein sequence ID" value="KAG0658848.1"/>
    <property type="molecule type" value="Genomic_DNA"/>
</dbReference>
<dbReference type="Gene3D" id="3.90.1470.20">
    <property type="match status" value="1"/>
</dbReference>
<dbReference type="InterPro" id="IPR050849">
    <property type="entry name" value="HAD-like_hydrolase_phosphatase"/>
</dbReference>
<dbReference type="Gene3D" id="3.40.50.1000">
    <property type="entry name" value="HAD superfamily/HAD-like"/>
    <property type="match status" value="1"/>
</dbReference>
<dbReference type="InterPro" id="IPR006384">
    <property type="entry name" value="HAD_hydro_PyrdxlP_Pase-like"/>
</dbReference>
<protein>
    <submittedName>
        <fullName evidence="2">Uncharacterized protein</fullName>
    </submittedName>
</protein>
<dbReference type="SUPFAM" id="SSF56784">
    <property type="entry name" value="HAD-like"/>
    <property type="match status" value="1"/>
</dbReference>
<dbReference type="Proteomes" id="UP000777482">
    <property type="component" value="Unassembled WGS sequence"/>
</dbReference>
<name>A0A9P6VXS1_RHOMI</name>
<dbReference type="InterPro" id="IPR023214">
    <property type="entry name" value="HAD_sf"/>
</dbReference>
<reference evidence="2 3" key="1">
    <citation type="submission" date="2020-11" db="EMBL/GenBank/DDBJ databases">
        <title>Kefir isolates.</title>
        <authorList>
            <person name="Marcisauskas S."/>
            <person name="Kim Y."/>
            <person name="Blasche S."/>
        </authorList>
    </citation>
    <scope>NUCLEOTIDE SEQUENCE [LARGE SCALE GENOMIC DNA]</scope>
    <source>
        <strain evidence="2 3">KR</strain>
    </source>
</reference>
<dbReference type="NCBIfam" id="TIGR01489">
    <property type="entry name" value="DKMTPPase-SF"/>
    <property type="match status" value="1"/>
</dbReference>